<dbReference type="SUPFAM" id="SSF55048">
    <property type="entry name" value="Probable ACP-binding domain of malonyl-CoA ACP transacylase"/>
    <property type="match status" value="1"/>
</dbReference>
<dbReference type="eggNOG" id="COG0331">
    <property type="taxonomic scope" value="Bacteria"/>
</dbReference>
<dbReference type="GO" id="GO:0006633">
    <property type="term" value="P:fatty acid biosynthetic process"/>
    <property type="evidence" value="ECO:0007669"/>
    <property type="project" value="UniProtKB-UniPathway"/>
</dbReference>
<evidence type="ECO:0000256" key="4">
    <source>
        <dbReference type="ARBA" id="ARBA00022679"/>
    </source>
</evidence>
<evidence type="ECO:0000256" key="1">
    <source>
        <dbReference type="ARBA" id="ARBA00005194"/>
    </source>
</evidence>
<dbReference type="EMBL" id="QKWZ01000671">
    <property type="protein sequence ID" value="PZT64541.1"/>
    <property type="molecule type" value="Genomic_DNA"/>
</dbReference>
<dbReference type="AlphaFoldDB" id="A0A085NYN4"/>
<comment type="catalytic activity">
    <reaction evidence="6 7">
        <text>holo-[ACP] + malonyl-CoA = malonyl-[ACP] + CoA</text>
        <dbReference type="Rhea" id="RHEA:41792"/>
        <dbReference type="Rhea" id="RHEA-COMP:9623"/>
        <dbReference type="Rhea" id="RHEA-COMP:9685"/>
        <dbReference type="ChEBI" id="CHEBI:57287"/>
        <dbReference type="ChEBI" id="CHEBI:57384"/>
        <dbReference type="ChEBI" id="CHEBI:64479"/>
        <dbReference type="ChEBI" id="CHEBI:78449"/>
        <dbReference type="EC" id="2.3.1.39"/>
    </reaction>
</comment>
<dbReference type="PANTHER" id="PTHR42681:SF1">
    <property type="entry name" value="MALONYL-COA-ACYL CARRIER PROTEIN TRANSACYLASE, MITOCHONDRIAL"/>
    <property type="match status" value="1"/>
</dbReference>
<proteinExistence type="inferred from homology"/>
<reference evidence="10 13" key="2">
    <citation type="submission" date="2020-06" db="EMBL/GenBank/DDBJ databases">
        <title>Whole-genome sequencing of blaNDM-5 positive Escherichia coli isolated from a Japanese patient with no history of travel abroad.</title>
        <authorList>
            <person name="Ito Y."/>
            <person name="Aoki K."/>
            <person name="Nakayama N."/>
            <person name="Ohtsuka M."/>
            <person name="Ota M."/>
            <person name="Kaneko N."/>
            <person name="Yoshida M."/>
            <person name="Ishii Y."/>
            <person name="Tateda K."/>
            <person name="Matsuse H."/>
        </authorList>
    </citation>
    <scope>NUCLEOTIDE SEQUENCE [LARGE SCALE GENOMIC DNA]</scope>
    <source>
        <strain evidence="10 13">TUM18780</strain>
    </source>
</reference>
<dbReference type="Gene3D" id="3.40.366.10">
    <property type="entry name" value="Malonyl-Coenzyme A Acyl Carrier Protein, domain 2"/>
    <property type="match status" value="1"/>
</dbReference>
<dbReference type="InterPro" id="IPR001227">
    <property type="entry name" value="Ac_transferase_dom_sf"/>
</dbReference>
<dbReference type="InterPro" id="IPR050858">
    <property type="entry name" value="Mal-CoA-ACP_Trans/PKS_FabD"/>
</dbReference>
<dbReference type="Proteomes" id="UP000509260">
    <property type="component" value="Chromosome"/>
</dbReference>
<dbReference type="SMART" id="SM00827">
    <property type="entry name" value="PKS_AT"/>
    <property type="match status" value="1"/>
</dbReference>
<keyword evidence="4 7" id="KW-0808">Transferase</keyword>
<dbReference type="Pfam" id="PF00698">
    <property type="entry name" value="Acyl_transf_1"/>
    <property type="match status" value="1"/>
</dbReference>
<dbReference type="InterPro" id="IPR024925">
    <property type="entry name" value="Malonyl_CoA-ACP_transAc"/>
</dbReference>
<gene>
    <name evidence="11" type="ORF">DNQ45_22075</name>
    <name evidence="10" type="ORF">TUM18780_25730</name>
</gene>
<dbReference type="GO" id="GO:0004314">
    <property type="term" value="F:[acyl-carrier-protein] S-malonyltransferase activity"/>
    <property type="evidence" value="ECO:0007669"/>
    <property type="project" value="UniProtKB-EC"/>
</dbReference>
<evidence type="ECO:0000313" key="11">
    <source>
        <dbReference type="EMBL" id="PZT64541.1"/>
    </source>
</evidence>
<evidence type="ECO:0000256" key="7">
    <source>
        <dbReference type="PIRNR" id="PIRNR000446"/>
    </source>
</evidence>
<feature type="active site" evidence="8">
    <location>
        <position position="98"/>
    </location>
</feature>
<evidence type="ECO:0000256" key="3">
    <source>
        <dbReference type="ARBA" id="ARBA00018953"/>
    </source>
</evidence>
<comment type="pathway">
    <text evidence="1">Lipid metabolism; fatty acid biosynthesis.</text>
</comment>
<protein>
    <recommendedName>
        <fullName evidence="3 7">Malonyl CoA-acyl carrier protein transacylase</fullName>
        <ecNumber evidence="2 7">2.3.1.39</ecNumber>
    </recommendedName>
</protein>
<dbReference type="Gene3D" id="3.30.70.250">
    <property type="entry name" value="Malonyl-CoA ACP transacylase, ACP-binding"/>
    <property type="match status" value="1"/>
</dbReference>
<dbReference type="PANTHER" id="PTHR42681">
    <property type="entry name" value="MALONYL-COA-ACYL CARRIER PROTEIN TRANSACYLASE, MITOCHONDRIAL"/>
    <property type="match status" value="1"/>
</dbReference>
<evidence type="ECO:0000313" key="13">
    <source>
        <dbReference type="Proteomes" id="UP000509260"/>
    </source>
</evidence>
<evidence type="ECO:0000256" key="2">
    <source>
        <dbReference type="ARBA" id="ARBA00013258"/>
    </source>
</evidence>
<evidence type="ECO:0000256" key="8">
    <source>
        <dbReference type="PIRSR" id="PIRSR000446-1"/>
    </source>
</evidence>
<evidence type="ECO:0000313" key="10">
    <source>
        <dbReference type="EMBL" id="BCG37411.1"/>
    </source>
</evidence>
<dbReference type="EMBL" id="AP023197">
    <property type="protein sequence ID" value="BCG37411.1"/>
    <property type="molecule type" value="Genomic_DNA"/>
</dbReference>
<dbReference type="Proteomes" id="UP000249482">
    <property type="component" value="Unassembled WGS sequence"/>
</dbReference>
<dbReference type="SUPFAM" id="SSF52151">
    <property type="entry name" value="FabD/lysophospholipase-like"/>
    <property type="match status" value="1"/>
</dbReference>
<feature type="active site" evidence="8">
    <location>
        <position position="204"/>
    </location>
</feature>
<organism evidence="11 12">
    <name type="scientific">Escherichia coli</name>
    <dbReference type="NCBI Taxonomy" id="562"/>
    <lineage>
        <taxon>Bacteria</taxon>
        <taxon>Pseudomonadati</taxon>
        <taxon>Pseudomonadota</taxon>
        <taxon>Gammaproteobacteria</taxon>
        <taxon>Enterobacterales</taxon>
        <taxon>Enterobacteriaceae</taxon>
        <taxon>Escherichia</taxon>
    </lineage>
</organism>
<evidence type="ECO:0000259" key="9">
    <source>
        <dbReference type="SMART" id="SM00827"/>
    </source>
</evidence>
<comment type="similarity">
    <text evidence="7">Belongs to the fabD family.</text>
</comment>
<keyword evidence="5 7" id="KW-0012">Acyltransferase</keyword>
<name>A0A085NYN4_ECOLX</name>
<dbReference type="PIRSF" id="PIRSF000446">
    <property type="entry name" value="Mct"/>
    <property type="match status" value="1"/>
</dbReference>
<evidence type="ECO:0000256" key="6">
    <source>
        <dbReference type="ARBA" id="ARBA00048462"/>
    </source>
</evidence>
<evidence type="ECO:0000313" key="12">
    <source>
        <dbReference type="Proteomes" id="UP000249482"/>
    </source>
</evidence>
<accession>A0A085NYN4</accession>
<dbReference type="InterPro" id="IPR016035">
    <property type="entry name" value="Acyl_Trfase/lysoPLipase"/>
</dbReference>
<sequence>MMNNASQPTVLLFAGQGNPVIGMGSDLWDLNASTKHIWDCASDISGLNLRRLCQKGPMNRLIQTTVQQLAVTAINVTLYTLCRERLENLTVVGSCGHSVGEYSALYAAGAISLETLFGMIHFRASLMHDESQRNKGAMLAVKGINREQLQTMITESGIALDISCDNTPRQQVIGGTQAALNEFATLLMAAGYEPVKLGVSGAWHTRLMEDGVQAMRDYLAGLDIASPEHQVLMNVTAKSEVAPSIIKENLSLHLTHTVKWTESLDTFLNMPTSVAFLEISNKPYLGNMLNDFAGVDQQRVMHCRKAFSDAKVFK</sequence>
<dbReference type="InterPro" id="IPR016036">
    <property type="entry name" value="Malonyl_transacylase_ACP-bd"/>
</dbReference>
<feature type="domain" description="Malonyl-CoA:ACP transacylase (MAT)" evidence="9">
    <location>
        <begin position="12"/>
        <end position="307"/>
    </location>
</feature>
<dbReference type="InterPro" id="IPR014043">
    <property type="entry name" value="Acyl_transferase_dom"/>
</dbReference>
<dbReference type="UniPathway" id="UPA00094"/>
<evidence type="ECO:0000256" key="5">
    <source>
        <dbReference type="ARBA" id="ARBA00023315"/>
    </source>
</evidence>
<reference evidence="11 12" key="1">
    <citation type="submission" date="2018-06" db="EMBL/GenBank/DDBJ databases">
        <title>Draft genome sequence of mcr-1-harboring Escherichia coli isolated from wound infection of a hospitalized patient, in Bolivia.</title>
        <authorList>
            <person name="Munoz M.E."/>
            <person name="Moura Q."/>
            <person name="Ventura P.R.M."/>
            <person name="Bustos L.R."/>
            <person name="Ovando B.G."/>
            <person name="Terrazas D.I.V."/>
            <person name="Yarhui N.B."/>
            <person name="Cerdeira L."/>
            <person name="Lincopan N."/>
        </authorList>
    </citation>
    <scope>NUCLEOTIDE SEQUENCE [LARGE SCALE GENOMIC DNA]</scope>
    <source>
        <strain evidence="11 12">EcMLT</strain>
    </source>
</reference>
<dbReference type="EC" id="2.3.1.39" evidence="2 7"/>